<feature type="domain" description="MacB-like periplasmic core" evidence="9">
    <location>
        <begin position="23"/>
        <end position="237"/>
    </location>
</feature>
<keyword evidence="3 7" id="KW-0812">Transmembrane</keyword>
<accession>A0A1I5B290</accession>
<evidence type="ECO:0000313" key="10">
    <source>
        <dbReference type="EMBL" id="SFN68805.1"/>
    </source>
</evidence>
<feature type="transmembrane region" description="Helical" evidence="7">
    <location>
        <begin position="275"/>
        <end position="303"/>
    </location>
</feature>
<dbReference type="OrthoDB" id="9770036at2"/>
<dbReference type="AlphaFoldDB" id="A0A1I5B290"/>
<organism evidence="10 11">
    <name type="scientific">Algoriella xinjiangensis</name>
    <dbReference type="NCBI Taxonomy" id="684065"/>
    <lineage>
        <taxon>Bacteria</taxon>
        <taxon>Pseudomonadati</taxon>
        <taxon>Bacteroidota</taxon>
        <taxon>Flavobacteriia</taxon>
        <taxon>Flavobacteriales</taxon>
        <taxon>Weeksellaceae</taxon>
        <taxon>Algoriella</taxon>
    </lineage>
</organism>
<dbReference type="InterPro" id="IPR025857">
    <property type="entry name" value="MacB_PCD"/>
</dbReference>
<reference evidence="11" key="1">
    <citation type="submission" date="2016-10" db="EMBL/GenBank/DDBJ databases">
        <authorList>
            <person name="Varghese N."/>
            <person name="Submissions S."/>
        </authorList>
    </citation>
    <scope>NUCLEOTIDE SEQUENCE [LARGE SCALE GENOMIC DNA]</scope>
    <source>
        <strain evidence="11">XJ109</strain>
    </source>
</reference>
<evidence type="ECO:0000256" key="6">
    <source>
        <dbReference type="ARBA" id="ARBA00038076"/>
    </source>
</evidence>
<dbReference type="STRING" id="684065.SAMN05421738_12017"/>
<dbReference type="Pfam" id="PF02687">
    <property type="entry name" value="FtsX"/>
    <property type="match status" value="1"/>
</dbReference>
<evidence type="ECO:0000256" key="3">
    <source>
        <dbReference type="ARBA" id="ARBA00022692"/>
    </source>
</evidence>
<proteinExistence type="inferred from homology"/>
<gene>
    <name evidence="10" type="ORF">SAMN05421738_12017</name>
</gene>
<dbReference type="Pfam" id="PF12704">
    <property type="entry name" value="MacB_PCD"/>
    <property type="match status" value="1"/>
</dbReference>
<dbReference type="GO" id="GO:0022857">
    <property type="term" value="F:transmembrane transporter activity"/>
    <property type="evidence" value="ECO:0007669"/>
    <property type="project" value="TreeGrafter"/>
</dbReference>
<feature type="domain" description="ABC3 transporter permease C-terminal" evidence="8">
    <location>
        <begin position="285"/>
        <end position="402"/>
    </location>
</feature>
<keyword evidence="4 7" id="KW-1133">Transmembrane helix</keyword>
<evidence type="ECO:0000259" key="8">
    <source>
        <dbReference type="Pfam" id="PF02687"/>
    </source>
</evidence>
<comment type="similarity">
    <text evidence="6">Belongs to the ABC-4 integral membrane protein family.</text>
</comment>
<dbReference type="PANTHER" id="PTHR30572">
    <property type="entry name" value="MEMBRANE COMPONENT OF TRANSPORTER-RELATED"/>
    <property type="match status" value="1"/>
</dbReference>
<keyword evidence="5 7" id="KW-0472">Membrane</keyword>
<sequence>MFDVDRWREIWSSISSNKLRTSLSGLTIALALFVFITLYGLGNGLQNGFQKQFFKSNSLNISVSGGTTTEPYKGFKQGRTIELDVKDYNFIKNSFPDQIKYVIATIAKSDTIRNASNSGSYSITGVYPEYESMINEEISLGRFINKKDMDNQAKSVVVGRLVAQDFFPNQVAIGKYLQIGKSMYQIVGVFESADGGDNADRALYAPFSTFRTVYATDKVSSIIITPKDGISLPDISKLADAIDVNMKGRHNVSPDDYGGLYVRNAAEAMEDTNQFFLILTIIVFIIGGGSLIAGIVSIGNIMVFSVKERTKEIGIRKALGATPWSVLSLILQESILITIIFGAVGIALAALVVENIGDSLEDYFIYNPGVETNSLITACVILFVAGTVSGFIPALNAARIKPIDALRDE</sequence>
<protein>
    <submittedName>
        <fullName evidence="10">Putative ABC transport system permease protein</fullName>
    </submittedName>
</protein>
<comment type="subcellular location">
    <subcellularLocation>
        <location evidence="1">Cell membrane</location>
        <topology evidence="1">Multi-pass membrane protein</topology>
    </subcellularLocation>
</comment>
<evidence type="ECO:0000313" key="11">
    <source>
        <dbReference type="Proteomes" id="UP000199149"/>
    </source>
</evidence>
<evidence type="ECO:0000256" key="4">
    <source>
        <dbReference type="ARBA" id="ARBA00022989"/>
    </source>
</evidence>
<dbReference type="InterPro" id="IPR050250">
    <property type="entry name" value="Macrolide_Exporter_MacB"/>
</dbReference>
<dbReference type="Proteomes" id="UP000199149">
    <property type="component" value="Unassembled WGS sequence"/>
</dbReference>
<name>A0A1I5B290_9FLAO</name>
<dbReference type="GO" id="GO:0005886">
    <property type="term" value="C:plasma membrane"/>
    <property type="evidence" value="ECO:0007669"/>
    <property type="project" value="UniProtKB-SubCell"/>
</dbReference>
<evidence type="ECO:0000259" key="9">
    <source>
        <dbReference type="Pfam" id="PF12704"/>
    </source>
</evidence>
<keyword evidence="11" id="KW-1185">Reference proteome</keyword>
<feature type="transmembrane region" description="Helical" evidence="7">
    <location>
        <begin position="324"/>
        <end position="353"/>
    </location>
</feature>
<dbReference type="EMBL" id="FOUZ01000020">
    <property type="protein sequence ID" value="SFN68805.1"/>
    <property type="molecule type" value="Genomic_DNA"/>
</dbReference>
<keyword evidence="2" id="KW-1003">Cell membrane</keyword>
<dbReference type="PANTHER" id="PTHR30572:SF4">
    <property type="entry name" value="ABC TRANSPORTER PERMEASE YTRF"/>
    <property type="match status" value="1"/>
</dbReference>
<evidence type="ECO:0000256" key="1">
    <source>
        <dbReference type="ARBA" id="ARBA00004651"/>
    </source>
</evidence>
<evidence type="ECO:0000256" key="7">
    <source>
        <dbReference type="SAM" id="Phobius"/>
    </source>
</evidence>
<dbReference type="InterPro" id="IPR003838">
    <property type="entry name" value="ABC3_permease_C"/>
</dbReference>
<evidence type="ECO:0000256" key="2">
    <source>
        <dbReference type="ARBA" id="ARBA00022475"/>
    </source>
</evidence>
<feature type="transmembrane region" description="Helical" evidence="7">
    <location>
        <begin position="21"/>
        <end position="42"/>
    </location>
</feature>
<evidence type="ECO:0000256" key="5">
    <source>
        <dbReference type="ARBA" id="ARBA00023136"/>
    </source>
</evidence>
<dbReference type="RefSeq" id="WP_092910440.1">
    <property type="nucleotide sequence ID" value="NZ_FOUZ01000020.1"/>
</dbReference>
<feature type="transmembrane region" description="Helical" evidence="7">
    <location>
        <begin position="373"/>
        <end position="395"/>
    </location>
</feature>